<reference evidence="1" key="1">
    <citation type="submission" date="2014-12" db="EMBL/GenBank/DDBJ databases">
        <title>Insight into the proteome of Arion vulgaris.</title>
        <authorList>
            <person name="Aradska J."/>
            <person name="Bulat T."/>
            <person name="Smidak R."/>
            <person name="Sarate P."/>
            <person name="Gangsoo J."/>
            <person name="Sialana F."/>
            <person name="Bilban M."/>
            <person name="Lubec G."/>
        </authorList>
    </citation>
    <scope>NUCLEOTIDE SEQUENCE</scope>
    <source>
        <tissue evidence="1">Skin</tissue>
    </source>
</reference>
<proteinExistence type="predicted"/>
<dbReference type="EMBL" id="HACG01036407">
    <property type="protein sequence ID" value="CEK83272.1"/>
    <property type="molecule type" value="Transcribed_RNA"/>
</dbReference>
<protein>
    <submittedName>
        <fullName evidence="1">Uncharacterized protein</fullName>
    </submittedName>
</protein>
<gene>
    <name evidence="1" type="primary">ORF136193</name>
</gene>
<sequence length="123" mass="14487">CCVLMETKYYGWVFSYRSRSTQLTYIHIIMESEDEDVIFENSVLHRALTDIGVTDLKTEPRLLIEENAAYGTEAADRNITSFLCGIKAKRFYSSHSSIITHLFYSSKILEEVHNYYRYHTLKW</sequence>
<feature type="non-terminal residue" evidence="1">
    <location>
        <position position="1"/>
    </location>
</feature>
<dbReference type="AlphaFoldDB" id="A0A0B7ARR5"/>
<accession>A0A0B7ARR5</accession>
<name>A0A0B7ARR5_9EUPU</name>
<feature type="non-terminal residue" evidence="1">
    <location>
        <position position="123"/>
    </location>
</feature>
<evidence type="ECO:0000313" key="1">
    <source>
        <dbReference type="EMBL" id="CEK83272.1"/>
    </source>
</evidence>
<organism evidence="1">
    <name type="scientific">Arion vulgaris</name>
    <dbReference type="NCBI Taxonomy" id="1028688"/>
    <lineage>
        <taxon>Eukaryota</taxon>
        <taxon>Metazoa</taxon>
        <taxon>Spiralia</taxon>
        <taxon>Lophotrochozoa</taxon>
        <taxon>Mollusca</taxon>
        <taxon>Gastropoda</taxon>
        <taxon>Heterobranchia</taxon>
        <taxon>Euthyneura</taxon>
        <taxon>Panpulmonata</taxon>
        <taxon>Eupulmonata</taxon>
        <taxon>Stylommatophora</taxon>
        <taxon>Helicina</taxon>
        <taxon>Arionoidea</taxon>
        <taxon>Arionidae</taxon>
        <taxon>Arion</taxon>
    </lineage>
</organism>